<keyword evidence="4 8" id="KW-0297">G-protein coupled receptor</keyword>
<dbReference type="InterPro" id="IPR017452">
    <property type="entry name" value="GPCR_Rhodpsn_7TM"/>
</dbReference>
<dbReference type="SUPFAM" id="SSF81321">
    <property type="entry name" value="Family A G protein-coupled receptor-like"/>
    <property type="match status" value="1"/>
</dbReference>
<dbReference type="Gene3D" id="1.20.1070.10">
    <property type="entry name" value="Rhodopsin 7-helix transmembrane proteins"/>
    <property type="match status" value="1"/>
</dbReference>
<accession>A0ABM4EF57</accession>
<evidence type="ECO:0000256" key="2">
    <source>
        <dbReference type="ARBA" id="ARBA00022692"/>
    </source>
</evidence>
<dbReference type="InterPro" id="IPR000276">
    <property type="entry name" value="GPCR_Rhodpsn"/>
</dbReference>
<feature type="transmembrane region" description="Helical" evidence="10">
    <location>
        <begin position="54"/>
        <end position="75"/>
    </location>
</feature>
<evidence type="ECO:0000313" key="12">
    <source>
        <dbReference type="Proteomes" id="UP001652627"/>
    </source>
</evidence>
<evidence type="ECO:0000259" key="11">
    <source>
        <dbReference type="PROSITE" id="PS50262"/>
    </source>
</evidence>
<keyword evidence="2 8" id="KW-0812">Transmembrane</keyword>
<dbReference type="RefSeq" id="XP_067151334.1">
    <property type="nucleotide sequence ID" value="XM_067295233.1"/>
</dbReference>
<keyword evidence="3 10" id="KW-1133">Transmembrane helix</keyword>
<reference evidence="13" key="1">
    <citation type="submission" date="2025-08" db="UniProtKB">
        <authorList>
            <consortium name="RefSeq"/>
        </authorList>
    </citation>
    <scope>IDENTIFICATION</scope>
    <source>
        <tissue evidence="13">Blood</tissue>
    </source>
</reference>
<evidence type="ECO:0000256" key="7">
    <source>
        <dbReference type="ARBA" id="ARBA00023224"/>
    </source>
</evidence>
<evidence type="ECO:0000256" key="4">
    <source>
        <dbReference type="ARBA" id="ARBA00023040"/>
    </source>
</evidence>
<dbReference type="PRINTS" id="PR00237">
    <property type="entry name" value="GPCRRHODOPSN"/>
</dbReference>
<evidence type="ECO:0000256" key="8">
    <source>
        <dbReference type="RuleBase" id="RU000688"/>
    </source>
</evidence>
<dbReference type="Pfam" id="PF00001">
    <property type="entry name" value="7tm_1"/>
    <property type="match status" value="1"/>
</dbReference>
<name>A0ABM4EF57_9AVES</name>
<evidence type="ECO:0000256" key="5">
    <source>
        <dbReference type="ARBA" id="ARBA00023136"/>
    </source>
</evidence>
<feature type="transmembrane region" description="Helical" evidence="10">
    <location>
        <begin position="133"/>
        <end position="159"/>
    </location>
</feature>
<proteinExistence type="inferred from homology"/>
<dbReference type="PANTHER" id="PTHR11334">
    <property type="entry name" value="MAS-RELATED G-PROTEIN COUPLED RECEPTOR"/>
    <property type="match status" value="1"/>
</dbReference>
<feature type="transmembrane region" description="Helical" evidence="10">
    <location>
        <begin position="95"/>
        <end position="113"/>
    </location>
</feature>
<dbReference type="PANTHER" id="PTHR11334:SF1">
    <property type="entry name" value="G-PROTEIN COUPLED RECEPTOR 152-RELATED"/>
    <property type="match status" value="1"/>
</dbReference>
<feature type="transmembrane region" description="Helical" evidence="10">
    <location>
        <begin position="179"/>
        <end position="204"/>
    </location>
</feature>
<dbReference type="PRINTS" id="PR02108">
    <property type="entry name" value="MRGPCRFAMILY"/>
</dbReference>
<dbReference type="PROSITE" id="PS00237">
    <property type="entry name" value="G_PROTEIN_RECEP_F1_1"/>
    <property type="match status" value="1"/>
</dbReference>
<feature type="domain" description="G-protein coupled receptors family 1 profile" evidence="11">
    <location>
        <begin position="35"/>
        <end position="272"/>
    </location>
</feature>
<evidence type="ECO:0000256" key="10">
    <source>
        <dbReference type="SAM" id="Phobius"/>
    </source>
</evidence>
<evidence type="ECO:0000256" key="1">
    <source>
        <dbReference type="ARBA" id="ARBA00004141"/>
    </source>
</evidence>
<comment type="subcellular location">
    <subcellularLocation>
        <location evidence="1">Membrane</location>
        <topology evidence="1">Multi-pass membrane protein</topology>
    </subcellularLocation>
</comment>
<gene>
    <name evidence="13" type="primary">GPR152</name>
</gene>
<evidence type="ECO:0000256" key="9">
    <source>
        <dbReference type="SAM" id="MobiDB-lite"/>
    </source>
</evidence>
<comment type="similarity">
    <text evidence="8">Belongs to the G-protein coupled receptor 1 family.</text>
</comment>
<evidence type="ECO:0000256" key="3">
    <source>
        <dbReference type="ARBA" id="ARBA00022989"/>
    </source>
</evidence>
<feature type="region of interest" description="Disordered" evidence="9">
    <location>
        <begin position="429"/>
        <end position="483"/>
    </location>
</feature>
<feature type="transmembrane region" description="Helical" evidence="10">
    <location>
        <begin position="254"/>
        <end position="275"/>
    </location>
</feature>
<dbReference type="GeneID" id="136991784"/>
<feature type="compositionally biased region" description="Pro residues" evidence="9">
    <location>
        <begin position="465"/>
        <end position="483"/>
    </location>
</feature>
<evidence type="ECO:0000313" key="13">
    <source>
        <dbReference type="RefSeq" id="XP_067151334.1"/>
    </source>
</evidence>
<feature type="transmembrane region" description="Helical" evidence="10">
    <location>
        <begin position="20"/>
        <end position="42"/>
    </location>
</feature>
<keyword evidence="12" id="KW-1185">Reference proteome</keyword>
<keyword evidence="7 8" id="KW-0807">Transducer</keyword>
<feature type="transmembrane region" description="Helical" evidence="10">
    <location>
        <begin position="216"/>
        <end position="234"/>
    </location>
</feature>
<dbReference type="Proteomes" id="UP001652627">
    <property type="component" value="Chromosome 4"/>
</dbReference>
<protein>
    <submittedName>
        <fullName evidence="13">LOW QUALITY PROTEIN: probable G-protein coupled receptor 152</fullName>
    </submittedName>
</protein>
<dbReference type="InterPro" id="IPR026234">
    <property type="entry name" value="MRGPCRFAMILY"/>
</dbReference>
<evidence type="ECO:0000256" key="6">
    <source>
        <dbReference type="ARBA" id="ARBA00023170"/>
    </source>
</evidence>
<keyword evidence="6 8" id="KW-0675">Receptor</keyword>
<keyword evidence="5 10" id="KW-0472">Membrane</keyword>
<feature type="compositionally biased region" description="Pro residues" evidence="9">
    <location>
        <begin position="445"/>
        <end position="454"/>
    </location>
</feature>
<dbReference type="PROSITE" id="PS50262">
    <property type="entry name" value="G_PROTEIN_RECEP_F1_2"/>
    <property type="match status" value="1"/>
</dbReference>
<organism evidence="12 13">
    <name type="scientific">Apteryx mantelli</name>
    <name type="common">North Island brown kiwi</name>
    <dbReference type="NCBI Taxonomy" id="2696672"/>
    <lineage>
        <taxon>Eukaryota</taxon>
        <taxon>Metazoa</taxon>
        <taxon>Chordata</taxon>
        <taxon>Craniata</taxon>
        <taxon>Vertebrata</taxon>
        <taxon>Euteleostomi</taxon>
        <taxon>Archelosauria</taxon>
        <taxon>Archosauria</taxon>
        <taxon>Dinosauria</taxon>
        <taxon>Saurischia</taxon>
        <taxon>Theropoda</taxon>
        <taxon>Coelurosauria</taxon>
        <taxon>Aves</taxon>
        <taxon>Palaeognathae</taxon>
        <taxon>Apterygiformes</taxon>
        <taxon>Apterygidae</taxon>
        <taxon>Apteryx</taxon>
    </lineage>
</organism>
<sequence length="483" mass="49796">MEPNNTTLPFAPPPAGKLPWDGWLLVACAAPGLPANAVTIWLTGRRLRCRGLAIFVFSLAASDFLFLANSGLQIWTVAQGDLWTLGTPLCRLHNLLYSVGYHSGLFLLATISLDRCLLVRAPLWYRCRRPAALPAALCAGSWLAACACSVPNVLLAAAVELAPGVTACLSERGGWEAPLRWLEVLLEGVLPFGLVAACHGAVLARTLRRRPPAPPARFHCVVAATLSAYVLLNLPFQLVQLAQLVAPGRGGHLLYFTGLAFNLNSCLNPFLYLLLGADAGACLLRGTRAALARLQRAVPAHAPPAALAPVPPAVLAQVPPAVLTHVPPAVPAHVPPAVLAQVPPAVLTHVPPAVPAHVPPAVLAQVPPAVPAHVPPAVLAQVPPAVPAHVPPAVPAHVPPAVPTQVPPAVPAHVPPAVPGHVPPAVPAHVPPAVPAHAPHTVPNKVPPAAPTQGPPVSFTNVPSAVPPCLPAPEPTGRPAAPP</sequence>